<dbReference type="PRINTS" id="PR01008">
    <property type="entry name" value="FLGLRINGFLGH"/>
</dbReference>
<evidence type="ECO:0000256" key="1">
    <source>
        <dbReference type="ARBA" id="ARBA00002591"/>
    </source>
</evidence>
<reference evidence="13 14" key="1">
    <citation type="journal article" date="2023" name="Ecotoxicol. Environ. Saf.">
        <title>Mercury remediation potential of mercury-resistant strain Rheinheimera metallidurans sp. nov. isolated from a municipal waste dumping site.</title>
        <authorList>
            <person name="Yadav V."/>
            <person name="Manjhi A."/>
            <person name="Vadakedath N."/>
        </authorList>
    </citation>
    <scope>NUCLEOTIDE SEQUENCE [LARGE SCALE GENOMIC DNA]</scope>
    <source>
        <strain evidence="13 14">E-49</strain>
    </source>
</reference>
<sequence length="220" mass="24236">MKALILLPLLVLLTACASPSEPVTDKDWQQVVAGRSHDNTAAEQQHGSLYSDRYMFTLYEDKRAYRVGDILTVELNERTQSGKSADASVDKATGINVGVPLLGNLNTAEAAMELNSRSRFDGESSASQQNFLRGSITVRVTEVLANGALAIRGEKWIKLNQGDEYIRLQGLVRPEDIDVTNRVSSQRIADARISYSGKGEMARASQAGWFTRLFNLINPF</sequence>
<keyword evidence="5 11" id="KW-0732">Signal</keyword>
<dbReference type="Pfam" id="PF02107">
    <property type="entry name" value="FlgH"/>
    <property type="match status" value="1"/>
</dbReference>
<dbReference type="PANTHER" id="PTHR34933">
    <property type="entry name" value="FLAGELLAR L-RING PROTEIN"/>
    <property type="match status" value="1"/>
</dbReference>
<evidence type="ECO:0000256" key="10">
    <source>
        <dbReference type="ARBA" id="ARBA00023288"/>
    </source>
</evidence>
<evidence type="ECO:0000256" key="12">
    <source>
        <dbReference type="SAM" id="SignalP"/>
    </source>
</evidence>
<dbReference type="EMBL" id="JALAAR010000003">
    <property type="protein sequence ID" value="MEH8016687.1"/>
    <property type="molecule type" value="Genomic_DNA"/>
</dbReference>
<keyword evidence="10 11" id="KW-0449">Lipoprotein</keyword>
<dbReference type="HAMAP" id="MF_00415">
    <property type="entry name" value="FlgH"/>
    <property type="match status" value="1"/>
</dbReference>
<keyword evidence="8 11" id="KW-0975">Bacterial flagellum</keyword>
<gene>
    <name evidence="11 13" type="primary">flgH</name>
    <name evidence="13" type="ORF">MN202_05555</name>
</gene>
<dbReference type="InterPro" id="IPR000527">
    <property type="entry name" value="Flag_Lring"/>
</dbReference>
<keyword evidence="9 11" id="KW-0998">Cell outer membrane</keyword>
<evidence type="ECO:0000256" key="6">
    <source>
        <dbReference type="ARBA" id="ARBA00023136"/>
    </source>
</evidence>
<accession>A0ABU8C583</accession>
<evidence type="ECO:0000256" key="2">
    <source>
        <dbReference type="ARBA" id="ARBA00004635"/>
    </source>
</evidence>
<evidence type="ECO:0000256" key="4">
    <source>
        <dbReference type="ARBA" id="ARBA00011439"/>
    </source>
</evidence>
<keyword evidence="13" id="KW-0282">Flagellum</keyword>
<keyword evidence="14" id="KW-1185">Reference proteome</keyword>
<proteinExistence type="inferred from homology"/>
<keyword evidence="13" id="KW-0969">Cilium</keyword>
<dbReference type="PROSITE" id="PS51257">
    <property type="entry name" value="PROKAR_LIPOPROTEIN"/>
    <property type="match status" value="1"/>
</dbReference>
<comment type="similarity">
    <text evidence="3 11">Belongs to the FlgH family.</text>
</comment>
<evidence type="ECO:0000256" key="11">
    <source>
        <dbReference type="HAMAP-Rule" id="MF_00415"/>
    </source>
</evidence>
<protein>
    <recommendedName>
        <fullName evidence="11">Flagellar L-ring protein</fullName>
    </recommendedName>
    <alternativeName>
        <fullName evidence="11">Basal body L-ring protein</fullName>
    </alternativeName>
</protein>
<evidence type="ECO:0000313" key="13">
    <source>
        <dbReference type="EMBL" id="MEH8016687.1"/>
    </source>
</evidence>
<organism evidence="13 14">
    <name type="scientific">Rheinheimera muenzenbergensis</name>
    <dbReference type="NCBI Taxonomy" id="1193628"/>
    <lineage>
        <taxon>Bacteria</taxon>
        <taxon>Pseudomonadati</taxon>
        <taxon>Pseudomonadota</taxon>
        <taxon>Gammaproteobacteria</taxon>
        <taxon>Chromatiales</taxon>
        <taxon>Chromatiaceae</taxon>
        <taxon>Rheinheimera</taxon>
    </lineage>
</organism>
<evidence type="ECO:0000256" key="3">
    <source>
        <dbReference type="ARBA" id="ARBA00006929"/>
    </source>
</evidence>
<comment type="function">
    <text evidence="1 11">Assembles around the rod to form the L-ring and probably protects the motor/basal body from shearing forces during rotation.</text>
</comment>
<name>A0ABU8C583_9GAMM</name>
<evidence type="ECO:0000256" key="5">
    <source>
        <dbReference type="ARBA" id="ARBA00022729"/>
    </source>
</evidence>
<dbReference type="PANTHER" id="PTHR34933:SF1">
    <property type="entry name" value="FLAGELLAR L-RING PROTEIN"/>
    <property type="match status" value="1"/>
</dbReference>
<keyword evidence="6 11" id="KW-0472">Membrane</keyword>
<comment type="caution">
    <text evidence="13">The sequence shown here is derived from an EMBL/GenBank/DDBJ whole genome shotgun (WGS) entry which is preliminary data.</text>
</comment>
<dbReference type="Proteomes" id="UP001375382">
    <property type="component" value="Unassembled WGS sequence"/>
</dbReference>
<comment type="subunit">
    <text evidence="4 11">The basal body constitutes a major portion of the flagellar organelle and consists of four rings (L,P,S, and M) mounted on a central rod.</text>
</comment>
<dbReference type="RefSeq" id="WP_335735103.1">
    <property type="nucleotide sequence ID" value="NZ_JALAAR010000003.1"/>
</dbReference>
<evidence type="ECO:0000313" key="14">
    <source>
        <dbReference type="Proteomes" id="UP001375382"/>
    </source>
</evidence>
<keyword evidence="13" id="KW-0966">Cell projection</keyword>
<dbReference type="NCBIfam" id="NF001304">
    <property type="entry name" value="PRK00249.1-4"/>
    <property type="match status" value="1"/>
</dbReference>
<keyword evidence="7" id="KW-0564">Palmitate</keyword>
<feature type="chain" id="PRO_5046355604" description="Flagellar L-ring protein" evidence="12">
    <location>
        <begin position="18"/>
        <end position="220"/>
    </location>
</feature>
<evidence type="ECO:0000256" key="9">
    <source>
        <dbReference type="ARBA" id="ARBA00023237"/>
    </source>
</evidence>
<comment type="subcellular location">
    <subcellularLocation>
        <location evidence="11">Cell outer membrane</location>
        <topology evidence="11">Lipid-anchor</topology>
    </subcellularLocation>
    <subcellularLocation>
        <location evidence="11">Bacterial flagellum basal body</location>
    </subcellularLocation>
    <subcellularLocation>
        <location evidence="2">Membrane</location>
        <topology evidence="2">Lipid-anchor</topology>
    </subcellularLocation>
</comment>
<feature type="signal peptide" evidence="12">
    <location>
        <begin position="1"/>
        <end position="17"/>
    </location>
</feature>
<evidence type="ECO:0000256" key="8">
    <source>
        <dbReference type="ARBA" id="ARBA00023143"/>
    </source>
</evidence>
<evidence type="ECO:0000256" key="7">
    <source>
        <dbReference type="ARBA" id="ARBA00023139"/>
    </source>
</evidence>